<evidence type="ECO:0000256" key="2">
    <source>
        <dbReference type="RuleBase" id="RU000507"/>
    </source>
</evidence>
<dbReference type="AlphaFoldDB" id="A0A098LRM9"/>
<evidence type="ECO:0000256" key="1">
    <source>
        <dbReference type="ARBA" id="ARBA00022737"/>
    </source>
</evidence>
<evidence type="ECO:0000313" key="4">
    <source>
        <dbReference type="EMBL" id="GAL89037.1"/>
    </source>
</evidence>
<dbReference type="InterPro" id="IPR051126">
    <property type="entry name" value="Thiosulfate_sulfurtransferase"/>
</dbReference>
<dbReference type="Gene3D" id="3.40.250.10">
    <property type="entry name" value="Rhodanese-like domain"/>
    <property type="match status" value="2"/>
</dbReference>
<comment type="caution">
    <text evidence="4">The sequence shown here is derived from an EMBL/GenBank/DDBJ whole genome shotgun (WGS) entry which is preliminary data.</text>
</comment>
<dbReference type="InterPro" id="IPR036873">
    <property type="entry name" value="Rhodanese-like_dom_sf"/>
</dbReference>
<keyword evidence="2 4" id="KW-0808">Transferase</keyword>
<protein>
    <recommendedName>
        <fullName evidence="2">Sulfurtransferase</fullName>
    </recommendedName>
</protein>
<dbReference type="SMART" id="SM00450">
    <property type="entry name" value="RHOD"/>
    <property type="match status" value="2"/>
</dbReference>
<dbReference type="CDD" id="cd01449">
    <property type="entry name" value="TST_Repeat_2"/>
    <property type="match status" value="1"/>
</dbReference>
<dbReference type="InterPro" id="IPR001307">
    <property type="entry name" value="Thiosulphate_STrfase_CS"/>
</dbReference>
<feature type="domain" description="Rhodanese" evidence="3">
    <location>
        <begin position="47"/>
        <end position="155"/>
    </location>
</feature>
<dbReference type="Pfam" id="PF00581">
    <property type="entry name" value="Rhodanese"/>
    <property type="match status" value="2"/>
</dbReference>
<sequence length="311" mass="36004">MIGMRWKINAAVILFFIWACKHETNDVVEGVKTKYLIEAEELKGIAQHPNIKIIDFRKKEIYEKEHIAGALNIWRTDIEETAYPYEGIMASKIQIETLFGKLGIKTEDTIIVYDDNGLCEASRLWWILQNYNFKNVKLLQGGILEWKLNNGFVTTEIPEVNATIFKLTEHPKMQYHISKEQVVKALNNYTVILDTRSEDEFTGKRQKKGAFKAGRLSGSIHIDWAEAINYKGDMRFKSLVELENIYSKLNVKKNDSIILYCHSGVRSAHTTFVLTQLLGYKNVKNYDGSWTEWSYFNDLPFEKDSITILSK</sequence>
<dbReference type="PANTHER" id="PTHR43855">
    <property type="entry name" value="THIOSULFATE SULFURTRANSFERASE"/>
    <property type="match status" value="1"/>
</dbReference>
<dbReference type="CDD" id="cd01448">
    <property type="entry name" value="TST_Repeat_1"/>
    <property type="match status" value="1"/>
</dbReference>
<dbReference type="PROSITE" id="PS00683">
    <property type="entry name" value="RHODANESE_2"/>
    <property type="match status" value="1"/>
</dbReference>
<keyword evidence="1" id="KW-0677">Repeat</keyword>
<evidence type="ECO:0000259" key="3">
    <source>
        <dbReference type="PROSITE" id="PS50206"/>
    </source>
</evidence>
<dbReference type="Proteomes" id="UP000030184">
    <property type="component" value="Unassembled WGS sequence"/>
</dbReference>
<dbReference type="SUPFAM" id="SSF52821">
    <property type="entry name" value="Rhodanese/Cell cycle control phosphatase"/>
    <property type="match status" value="2"/>
</dbReference>
<dbReference type="PROSITE" id="PS50206">
    <property type="entry name" value="RHODANESE_3"/>
    <property type="match status" value="2"/>
</dbReference>
<dbReference type="PANTHER" id="PTHR43855:SF1">
    <property type="entry name" value="THIOSULFATE SULFURTRANSFERASE"/>
    <property type="match status" value="1"/>
</dbReference>
<name>A0A098LRM9_9FLAO</name>
<reference evidence="5" key="1">
    <citation type="journal article" date="2014" name="Genome Announc.">
        <title>Draft Genome Sequence of Marine Flavobacterium Jejuia pallidilutea Strain 11shimoA1 and Pigmentation Mutants.</title>
        <authorList>
            <person name="Takatani N."/>
            <person name="Nakanishi M."/>
            <person name="Meirelles P."/>
            <person name="Mino S."/>
            <person name="Suda W."/>
            <person name="Oshima K."/>
            <person name="Hattori M."/>
            <person name="Ohkuma M."/>
            <person name="Hosokawa M."/>
            <person name="Miyashita K."/>
            <person name="Thompson F.L."/>
            <person name="Niwa A."/>
            <person name="Sawabe T."/>
            <person name="Sawabe T."/>
        </authorList>
    </citation>
    <scope>NUCLEOTIDE SEQUENCE [LARGE SCALE GENOMIC DNA]</scope>
    <source>
        <strain evidence="5">JCM 19538</strain>
    </source>
</reference>
<dbReference type="InterPro" id="IPR001763">
    <property type="entry name" value="Rhodanese-like_dom"/>
</dbReference>
<accession>A0A098LRM9</accession>
<dbReference type="EMBL" id="BBNY01000005">
    <property type="protein sequence ID" value="GAL89037.1"/>
    <property type="molecule type" value="Genomic_DNA"/>
</dbReference>
<feature type="domain" description="Rhodanese" evidence="3">
    <location>
        <begin position="190"/>
        <end position="302"/>
    </location>
</feature>
<proteinExistence type="predicted"/>
<keyword evidence="5" id="KW-1185">Reference proteome</keyword>
<evidence type="ECO:0000313" key="5">
    <source>
        <dbReference type="Proteomes" id="UP000030184"/>
    </source>
</evidence>
<gene>
    <name evidence="4" type="ORF">JCM19538_2026</name>
</gene>
<organism evidence="4 5">
    <name type="scientific">Jejuia pallidilutea</name>
    <dbReference type="NCBI Taxonomy" id="504487"/>
    <lineage>
        <taxon>Bacteria</taxon>
        <taxon>Pseudomonadati</taxon>
        <taxon>Bacteroidota</taxon>
        <taxon>Flavobacteriia</taxon>
        <taxon>Flavobacteriales</taxon>
        <taxon>Flavobacteriaceae</taxon>
        <taxon>Jejuia</taxon>
    </lineage>
</organism>
<dbReference type="GO" id="GO:0004792">
    <property type="term" value="F:thiosulfate-cyanide sulfurtransferase activity"/>
    <property type="evidence" value="ECO:0007669"/>
    <property type="project" value="InterPro"/>
</dbReference>